<comment type="caution">
    <text evidence="5">The sequence shown here is derived from an EMBL/GenBank/DDBJ whole genome shotgun (WGS) entry which is preliminary data.</text>
</comment>
<dbReference type="InterPro" id="IPR022893">
    <property type="entry name" value="Shikimate_DH_fam"/>
</dbReference>
<dbReference type="RefSeq" id="WP_008449414.1">
    <property type="nucleotide sequence ID" value="NZ_JRNU01000038.1"/>
</dbReference>
<dbReference type="SUPFAM" id="SSF53223">
    <property type="entry name" value="Aminoacid dehydrogenase-like, N-terminal domain"/>
    <property type="match status" value="1"/>
</dbReference>
<dbReference type="GO" id="GO:0050661">
    <property type="term" value="F:NADP binding"/>
    <property type="evidence" value="ECO:0007669"/>
    <property type="project" value="TreeGrafter"/>
</dbReference>
<dbReference type="PANTHER" id="PTHR21089">
    <property type="entry name" value="SHIKIMATE DEHYDROGENASE"/>
    <property type="match status" value="1"/>
</dbReference>
<feature type="domain" description="Shikimate dehydrogenase substrate binding N-terminal" evidence="4">
    <location>
        <begin position="6"/>
        <end position="87"/>
    </location>
</feature>
<dbReference type="EC" id="1.1.1.25" evidence="5"/>
<evidence type="ECO:0000313" key="5">
    <source>
        <dbReference type="EMBL" id="KGF51436.1"/>
    </source>
</evidence>
<name>A0A096AXJ8_9BACT</name>
<keyword evidence="3" id="KW-0057">Aromatic amino acid biosynthesis</keyword>
<sequence length="249" mass="27970">MDKYGLIGYPLGHSFSIGYFNEKFKNEGINAKYINFEIPTIDNLYEILATNPELKGLNVTIPYKEQVIPYIDELSPEAKAIGAVNVIRITHKGNKTILKGFNSDVIGFTRSISPLLMTQWHKKALILGTGGAAKAVNYGLKSLGLETLFVSRTPSSGEISYDDVTPELIRFYNVIINCTPLGMYPKVDTYPKLPYDAMNNKTLLYDLIYNPDHTLFMKKGAEHGATIKNGLEMLLLQAFVSWDFWNSKE</sequence>
<dbReference type="Pfam" id="PF08501">
    <property type="entry name" value="Shikimate_dh_N"/>
    <property type="match status" value="1"/>
</dbReference>
<dbReference type="GO" id="GO:0005829">
    <property type="term" value="C:cytosol"/>
    <property type="evidence" value="ECO:0007669"/>
    <property type="project" value="TreeGrafter"/>
</dbReference>
<dbReference type="SUPFAM" id="SSF51735">
    <property type="entry name" value="NAD(P)-binding Rossmann-fold domains"/>
    <property type="match status" value="1"/>
</dbReference>
<gene>
    <name evidence="5" type="primary">aroE</name>
    <name evidence="5" type="ORF">HMPREF9302_07500</name>
</gene>
<dbReference type="CDD" id="cd01065">
    <property type="entry name" value="NAD_bind_Shikimate_DH"/>
    <property type="match status" value="1"/>
</dbReference>
<dbReference type="GO" id="GO:0009423">
    <property type="term" value="P:chorismate biosynthetic process"/>
    <property type="evidence" value="ECO:0007669"/>
    <property type="project" value="TreeGrafter"/>
</dbReference>
<protein>
    <submittedName>
        <fullName evidence="5">Shikimate dehydrogenase</fullName>
        <ecNumber evidence="5">1.1.1.25</ecNumber>
    </submittedName>
</protein>
<organism evidence="5 6">
    <name type="scientific">Prevotella amnii DNF00058</name>
    <dbReference type="NCBI Taxonomy" id="1401066"/>
    <lineage>
        <taxon>Bacteria</taxon>
        <taxon>Pseudomonadati</taxon>
        <taxon>Bacteroidota</taxon>
        <taxon>Bacteroidia</taxon>
        <taxon>Bacteroidales</taxon>
        <taxon>Prevotellaceae</taxon>
        <taxon>Prevotella</taxon>
    </lineage>
</organism>
<dbReference type="InterPro" id="IPR036291">
    <property type="entry name" value="NAD(P)-bd_dom_sf"/>
</dbReference>
<reference evidence="5 6" key="1">
    <citation type="submission" date="2014-07" db="EMBL/GenBank/DDBJ databases">
        <authorList>
            <person name="McCorrison J."/>
            <person name="Sanka R."/>
            <person name="Torralba M."/>
            <person name="Gillis M."/>
            <person name="Haft D.H."/>
            <person name="Methe B."/>
            <person name="Sutton G."/>
            <person name="Nelson K.E."/>
        </authorList>
    </citation>
    <scope>NUCLEOTIDE SEQUENCE [LARGE SCALE GENOMIC DNA]</scope>
    <source>
        <strain evidence="5 6">DNF00058</strain>
    </source>
</reference>
<keyword evidence="6" id="KW-1185">Reference proteome</keyword>
<accession>A0A096AXJ8</accession>
<evidence type="ECO:0000256" key="2">
    <source>
        <dbReference type="ARBA" id="ARBA00023002"/>
    </source>
</evidence>
<dbReference type="Proteomes" id="UP000029614">
    <property type="component" value="Unassembled WGS sequence"/>
</dbReference>
<comment type="pathway">
    <text evidence="1">Metabolic intermediate biosynthesis; chorismate biosynthesis; chorismate from D-erythrose 4-phosphate and phosphoenolpyruvate: step 4/7.</text>
</comment>
<dbReference type="Gene3D" id="3.40.50.720">
    <property type="entry name" value="NAD(P)-binding Rossmann-like Domain"/>
    <property type="match status" value="1"/>
</dbReference>
<keyword evidence="2 5" id="KW-0560">Oxidoreductase</keyword>
<dbReference type="OrthoDB" id="9792692at2"/>
<evidence type="ECO:0000256" key="3">
    <source>
        <dbReference type="ARBA" id="ARBA00023141"/>
    </source>
</evidence>
<proteinExistence type="predicted"/>
<dbReference type="InterPro" id="IPR046346">
    <property type="entry name" value="Aminoacid_DH-like_N_sf"/>
</dbReference>
<dbReference type="AlphaFoldDB" id="A0A096AXJ8"/>
<dbReference type="InterPro" id="IPR013708">
    <property type="entry name" value="Shikimate_DH-bd_N"/>
</dbReference>
<dbReference type="EMBL" id="JRNU01000038">
    <property type="protein sequence ID" value="KGF51436.1"/>
    <property type="molecule type" value="Genomic_DNA"/>
</dbReference>
<evidence type="ECO:0000259" key="4">
    <source>
        <dbReference type="Pfam" id="PF08501"/>
    </source>
</evidence>
<dbReference type="GO" id="GO:0004764">
    <property type="term" value="F:shikimate 3-dehydrogenase (NADP+) activity"/>
    <property type="evidence" value="ECO:0007669"/>
    <property type="project" value="UniProtKB-EC"/>
</dbReference>
<dbReference type="GO" id="GO:0019632">
    <property type="term" value="P:shikimate metabolic process"/>
    <property type="evidence" value="ECO:0007669"/>
    <property type="project" value="TreeGrafter"/>
</dbReference>
<dbReference type="Gene3D" id="3.40.50.10860">
    <property type="entry name" value="Leucine Dehydrogenase, chain A, domain 1"/>
    <property type="match status" value="1"/>
</dbReference>
<dbReference type="GO" id="GO:0009073">
    <property type="term" value="P:aromatic amino acid family biosynthetic process"/>
    <property type="evidence" value="ECO:0007669"/>
    <property type="project" value="UniProtKB-KW"/>
</dbReference>
<evidence type="ECO:0000256" key="1">
    <source>
        <dbReference type="ARBA" id="ARBA00004871"/>
    </source>
</evidence>
<keyword evidence="3" id="KW-0028">Amino-acid biosynthesis</keyword>
<dbReference type="PANTHER" id="PTHR21089:SF1">
    <property type="entry name" value="BIFUNCTIONAL 3-DEHYDROQUINATE DEHYDRATASE_SHIKIMATE DEHYDROGENASE, CHLOROPLASTIC"/>
    <property type="match status" value="1"/>
</dbReference>
<evidence type="ECO:0000313" key="6">
    <source>
        <dbReference type="Proteomes" id="UP000029614"/>
    </source>
</evidence>